<dbReference type="AlphaFoldDB" id="A0A914ZA33"/>
<evidence type="ECO:0000313" key="4">
    <source>
        <dbReference type="WBParaSite" id="PSU_v2.g9182.t1"/>
    </source>
</evidence>
<feature type="chain" id="PRO_5036880618" evidence="2">
    <location>
        <begin position="19"/>
        <end position="145"/>
    </location>
</feature>
<accession>A0A914ZA33</accession>
<name>A0A914ZA33_9BILA</name>
<keyword evidence="3" id="KW-1185">Reference proteome</keyword>
<proteinExistence type="predicted"/>
<keyword evidence="2" id="KW-0732">Signal</keyword>
<dbReference type="PROSITE" id="PS51257">
    <property type="entry name" value="PROKAR_LIPOPROTEIN"/>
    <property type="match status" value="1"/>
</dbReference>
<feature type="region of interest" description="Disordered" evidence="1">
    <location>
        <begin position="85"/>
        <end position="145"/>
    </location>
</feature>
<evidence type="ECO:0000256" key="1">
    <source>
        <dbReference type="SAM" id="MobiDB-lite"/>
    </source>
</evidence>
<evidence type="ECO:0000313" key="3">
    <source>
        <dbReference type="Proteomes" id="UP000887577"/>
    </source>
</evidence>
<feature type="signal peptide" evidence="2">
    <location>
        <begin position="1"/>
        <end position="18"/>
    </location>
</feature>
<dbReference type="Proteomes" id="UP000887577">
    <property type="component" value="Unplaced"/>
</dbReference>
<protein>
    <submittedName>
        <fullName evidence="4">Uncharacterized protein</fullName>
    </submittedName>
</protein>
<sequence>MKFFICFILLSFALIVSCTDPWGWQQPSTTYNFDQSQGEGYGHRHVDKNLYDKAHIDKFDYENAHQSGTAAGFVKGAKSDWANYQYGGEGSRSEGDTFVKSYGSSFGNGQNNGHSSGNHRNHAGANGHNFDQTNGWGNSPHYDSS</sequence>
<feature type="compositionally biased region" description="Polar residues" evidence="1">
    <location>
        <begin position="130"/>
        <end position="145"/>
    </location>
</feature>
<evidence type="ECO:0000256" key="2">
    <source>
        <dbReference type="SAM" id="SignalP"/>
    </source>
</evidence>
<reference evidence="4" key="1">
    <citation type="submission" date="2022-11" db="UniProtKB">
        <authorList>
            <consortium name="WormBaseParasite"/>
        </authorList>
    </citation>
    <scope>IDENTIFICATION</scope>
</reference>
<feature type="compositionally biased region" description="Low complexity" evidence="1">
    <location>
        <begin position="101"/>
        <end position="116"/>
    </location>
</feature>
<organism evidence="3 4">
    <name type="scientific">Panagrolaimus superbus</name>
    <dbReference type="NCBI Taxonomy" id="310955"/>
    <lineage>
        <taxon>Eukaryota</taxon>
        <taxon>Metazoa</taxon>
        <taxon>Ecdysozoa</taxon>
        <taxon>Nematoda</taxon>
        <taxon>Chromadorea</taxon>
        <taxon>Rhabditida</taxon>
        <taxon>Tylenchina</taxon>
        <taxon>Panagrolaimomorpha</taxon>
        <taxon>Panagrolaimoidea</taxon>
        <taxon>Panagrolaimidae</taxon>
        <taxon>Panagrolaimus</taxon>
    </lineage>
</organism>
<dbReference type="WBParaSite" id="PSU_v2.g9182.t1">
    <property type="protein sequence ID" value="PSU_v2.g9182.t1"/>
    <property type="gene ID" value="PSU_v2.g9182"/>
</dbReference>